<protein>
    <submittedName>
        <fullName evidence="1">Uncharacterized protein</fullName>
    </submittedName>
</protein>
<keyword evidence="2" id="KW-1185">Reference proteome</keyword>
<dbReference type="EMBL" id="NOZR01000003">
    <property type="protein sequence ID" value="OYN81878.1"/>
    <property type="molecule type" value="Genomic_DNA"/>
</dbReference>
<name>A0A255DR50_9MYCO</name>
<evidence type="ECO:0000313" key="1">
    <source>
        <dbReference type="EMBL" id="OYN81878.1"/>
    </source>
</evidence>
<evidence type="ECO:0000313" key="2">
    <source>
        <dbReference type="Proteomes" id="UP000216063"/>
    </source>
</evidence>
<accession>A0A255DR50</accession>
<comment type="caution">
    <text evidence="1">The sequence shown here is derived from an EMBL/GenBank/DDBJ whole genome shotgun (WGS) entry which is preliminary data.</text>
</comment>
<reference evidence="1 2" key="1">
    <citation type="submission" date="2017-07" db="EMBL/GenBank/DDBJ databases">
        <title>The new phylogeny of genus Mycobacterium.</title>
        <authorList>
            <person name="Tortoli E."/>
            <person name="Trovato A."/>
            <person name="Cirillo D.M."/>
        </authorList>
    </citation>
    <scope>NUCLEOTIDE SEQUENCE [LARGE SCALE GENOMIC DNA]</scope>
    <source>
        <strain evidence="1 2">ATCC 33027</strain>
    </source>
</reference>
<dbReference type="AlphaFoldDB" id="A0A255DR50"/>
<dbReference type="OrthoDB" id="5118671at2"/>
<sequence length="104" mass="11421">MARARALPETSRAAFASVTRKGLRDSQLRVLRTLGNLRNGGTDVDIARAYHDSGLADLFPQTPSGLRTRRRELADAGLVVDSGKRKRLHTGRNAIVWSKVRNGV</sequence>
<proteinExistence type="predicted"/>
<dbReference type="Proteomes" id="UP000216063">
    <property type="component" value="Unassembled WGS sequence"/>
</dbReference>
<gene>
    <name evidence="1" type="ORF">CG716_04995</name>
</gene>
<organism evidence="1 2">
    <name type="scientific">Mycolicibacterium sphagni</name>
    <dbReference type="NCBI Taxonomy" id="1786"/>
    <lineage>
        <taxon>Bacteria</taxon>
        <taxon>Bacillati</taxon>
        <taxon>Actinomycetota</taxon>
        <taxon>Actinomycetes</taxon>
        <taxon>Mycobacteriales</taxon>
        <taxon>Mycobacteriaceae</taxon>
        <taxon>Mycolicibacterium</taxon>
    </lineage>
</organism>